<evidence type="ECO:0000313" key="2">
    <source>
        <dbReference type="RefSeq" id="XP_030977088.1"/>
    </source>
</evidence>
<sequence length="67" mass="7389">MELEIFNKVYWHDPKYSTFVPPRGRNMPGIAPGFRRPTGARIYGLKRAGSGAIIVSVSSNLELAAII</sequence>
<dbReference type="KEGG" id="pgri:PgNI_12172"/>
<keyword evidence="1" id="KW-1185">Reference proteome</keyword>
<dbReference type="Proteomes" id="UP000515153">
    <property type="component" value="Unplaced"/>
</dbReference>
<protein>
    <submittedName>
        <fullName evidence="2">Uncharacterized protein</fullName>
    </submittedName>
</protein>
<reference evidence="2" key="1">
    <citation type="journal article" date="2019" name="Mol. Biol. Evol.">
        <title>Blast fungal genomes show frequent chromosomal changes, gene gains and losses, and effector gene turnover.</title>
        <authorList>
            <person name="Gomez Luciano L.B."/>
            <person name="Jason Tsai I."/>
            <person name="Chuma I."/>
            <person name="Tosa Y."/>
            <person name="Chen Y.H."/>
            <person name="Li J.Y."/>
            <person name="Li M.Y."/>
            <person name="Jade Lu M.Y."/>
            <person name="Nakayashiki H."/>
            <person name="Li W.H."/>
        </authorList>
    </citation>
    <scope>NUCLEOTIDE SEQUENCE</scope>
    <source>
        <strain evidence="2">NI907</strain>
    </source>
</reference>
<evidence type="ECO:0000313" key="1">
    <source>
        <dbReference type="Proteomes" id="UP000515153"/>
    </source>
</evidence>
<name>A0A6P8AQB0_PYRGI</name>
<dbReference type="RefSeq" id="XP_030977088.1">
    <property type="nucleotide sequence ID" value="XM_031132127.1"/>
</dbReference>
<reference evidence="2" key="2">
    <citation type="submission" date="2019-10" db="EMBL/GenBank/DDBJ databases">
        <authorList>
            <consortium name="NCBI Genome Project"/>
        </authorList>
    </citation>
    <scope>NUCLEOTIDE SEQUENCE</scope>
    <source>
        <strain evidence="2">NI907</strain>
    </source>
</reference>
<organism evidence="1 2">
    <name type="scientific">Pyricularia grisea</name>
    <name type="common">Crabgrass-specific blast fungus</name>
    <name type="synonym">Magnaporthe grisea</name>
    <dbReference type="NCBI Taxonomy" id="148305"/>
    <lineage>
        <taxon>Eukaryota</taxon>
        <taxon>Fungi</taxon>
        <taxon>Dikarya</taxon>
        <taxon>Ascomycota</taxon>
        <taxon>Pezizomycotina</taxon>
        <taxon>Sordariomycetes</taxon>
        <taxon>Sordariomycetidae</taxon>
        <taxon>Magnaporthales</taxon>
        <taxon>Pyriculariaceae</taxon>
        <taxon>Pyricularia</taxon>
    </lineage>
</organism>
<reference evidence="2" key="3">
    <citation type="submission" date="2025-08" db="UniProtKB">
        <authorList>
            <consortium name="RefSeq"/>
        </authorList>
    </citation>
    <scope>IDENTIFICATION</scope>
    <source>
        <strain evidence="2">NI907</strain>
    </source>
</reference>
<dbReference type="GeneID" id="41967032"/>
<proteinExistence type="predicted"/>
<dbReference type="AlphaFoldDB" id="A0A6P8AQB0"/>
<accession>A0A6P8AQB0</accession>
<gene>
    <name evidence="2" type="ORF">PgNI_12172</name>
</gene>